<dbReference type="PROSITE" id="PS50206">
    <property type="entry name" value="RHODANESE_3"/>
    <property type="match status" value="1"/>
</dbReference>
<dbReference type="SUPFAM" id="SSF52821">
    <property type="entry name" value="Rhodanese/Cell cycle control phosphatase"/>
    <property type="match status" value="1"/>
</dbReference>
<dbReference type="Pfam" id="PF00581">
    <property type="entry name" value="Rhodanese"/>
    <property type="match status" value="1"/>
</dbReference>
<dbReference type="InterPro" id="IPR036873">
    <property type="entry name" value="Rhodanese-like_dom_sf"/>
</dbReference>
<feature type="signal peptide" evidence="1">
    <location>
        <begin position="1"/>
        <end position="23"/>
    </location>
</feature>
<dbReference type="RefSeq" id="WP_127694147.1">
    <property type="nucleotide sequence ID" value="NZ_SACQ01000004.1"/>
</dbReference>
<sequence>MFKRSLAALVVTGAMVASTGVYAEGGGKAMIAPGLFSFTIQHDGEPIEVMRNQSKDNRISELYATTFRGMPQPMHPFAPHKVETLGEREFVDYMMQADKSDDVMVVDTRTVGWHERLTIPGAVNFPYTMMKDAEERDWALDEFGAKKASDGTYDFSGAKTLAMFCNGYWCGQTPAMVRAMLELGYPAAKIKYYRGGMQAWTSLGFTVVGEAAE</sequence>
<dbReference type="Gene3D" id="3.40.250.10">
    <property type="entry name" value="Rhodanese-like domain"/>
    <property type="match status" value="1"/>
</dbReference>
<dbReference type="Proteomes" id="UP000282818">
    <property type="component" value="Unassembled WGS sequence"/>
</dbReference>
<dbReference type="InterPro" id="IPR001763">
    <property type="entry name" value="Rhodanese-like_dom"/>
</dbReference>
<reference evidence="3 4" key="1">
    <citation type="submission" date="2019-01" db="EMBL/GenBank/DDBJ databases">
        <authorList>
            <person name="Chen W.-M."/>
        </authorList>
    </citation>
    <scope>NUCLEOTIDE SEQUENCE [LARGE SCALE GENOMIC DNA]</scope>
    <source>
        <strain evidence="3 4">HPM-16</strain>
    </source>
</reference>
<accession>A0A437Q7T6</accession>
<comment type="caution">
    <text evidence="3">The sequence shown here is derived from an EMBL/GenBank/DDBJ whole genome shotgun (WGS) entry which is preliminary data.</text>
</comment>
<evidence type="ECO:0000256" key="1">
    <source>
        <dbReference type="SAM" id="SignalP"/>
    </source>
</evidence>
<name>A0A437Q7T6_9GAMM</name>
<organism evidence="3 4">
    <name type="scientific">Neptunomonas marina</name>
    <dbReference type="NCBI Taxonomy" id="1815562"/>
    <lineage>
        <taxon>Bacteria</taxon>
        <taxon>Pseudomonadati</taxon>
        <taxon>Pseudomonadota</taxon>
        <taxon>Gammaproteobacteria</taxon>
        <taxon>Oceanospirillales</taxon>
        <taxon>Oceanospirillaceae</taxon>
        <taxon>Neptunomonas</taxon>
    </lineage>
</organism>
<dbReference type="CDD" id="cd00158">
    <property type="entry name" value="RHOD"/>
    <property type="match status" value="1"/>
</dbReference>
<evidence type="ECO:0000313" key="4">
    <source>
        <dbReference type="Proteomes" id="UP000282818"/>
    </source>
</evidence>
<dbReference type="EMBL" id="SACQ01000004">
    <property type="protein sequence ID" value="RVU30612.1"/>
    <property type="molecule type" value="Genomic_DNA"/>
</dbReference>
<protein>
    <submittedName>
        <fullName evidence="3">Rhodanese-like domain-containing protein</fullName>
    </submittedName>
</protein>
<dbReference type="AlphaFoldDB" id="A0A437Q7T6"/>
<proteinExistence type="predicted"/>
<evidence type="ECO:0000313" key="3">
    <source>
        <dbReference type="EMBL" id="RVU30612.1"/>
    </source>
</evidence>
<dbReference type="SMART" id="SM00450">
    <property type="entry name" value="RHOD"/>
    <property type="match status" value="1"/>
</dbReference>
<feature type="chain" id="PRO_5019190352" evidence="1">
    <location>
        <begin position="24"/>
        <end position="213"/>
    </location>
</feature>
<gene>
    <name evidence="3" type="ORF">EOE65_09845</name>
</gene>
<keyword evidence="1" id="KW-0732">Signal</keyword>
<evidence type="ECO:0000259" key="2">
    <source>
        <dbReference type="PROSITE" id="PS50206"/>
    </source>
</evidence>
<keyword evidence="4" id="KW-1185">Reference proteome</keyword>
<feature type="domain" description="Rhodanese" evidence="2">
    <location>
        <begin position="99"/>
        <end position="209"/>
    </location>
</feature>